<accession>A0A812T126</accession>
<proteinExistence type="predicted"/>
<reference evidence="2" key="1">
    <citation type="submission" date="2021-02" db="EMBL/GenBank/DDBJ databases">
        <authorList>
            <person name="Dougan E. K."/>
            <person name="Rhodes N."/>
            <person name="Thang M."/>
            <person name="Chan C."/>
        </authorList>
    </citation>
    <scope>NUCLEOTIDE SEQUENCE</scope>
</reference>
<evidence type="ECO:0000256" key="1">
    <source>
        <dbReference type="SAM" id="MobiDB-lite"/>
    </source>
</evidence>
<sequence length="210" mass="23708">MDIPPKWNFADAGIRKNRVDHDRLRLLQVPKYSCVYLPKHKVGEYEVENDVNFDFLLGFLACFAANMPTQGEMMVLLAGLIDENGQRLKKKTSSSKKVATKNPDEMETQIEGDPPPSEHEGGEEEKKTDDEEVLPHHGDEPFCNRGTMDDEESKQKEGAEEEEKETDPIVYPDEETEHEAEDDEYVGDEKIRKEKEGGKVVPGCSVPGQS</sequence>
<gene>
    <name evidence="2" type="ORF">SNEC2469_LOCUS14264</name>
</gene>
<comment type="caution">
    <text evidence="2">The sequence shown here is derived from an EMBL/GenBank/DDBJ whole genome shotgun (WGS) entry which is preliminary data.</text>
</comment>
<evidence type="ECO:0000313" key="2">
    <source>
        <dbReference type="EMBL" id="CAE7501012.1"/>
    </source>
</evidence>
<dbReference type="Proteomes" id="UP000601435">
    <property type="component" value="Unassembled WGS sequence"/>
</dbReference>
<feature type="compositionally biased region" description="Basic and acidic residues" evidence="1">
    <location>
        <begin position="116"/>
        <end position="142"/>
    </location>
</feature>
<dbReference type="EMBL" id="CAJNJA010022864">
    <property type="protein sequence ID" value="CAE7501012.1"/>
    <property type="molecule type" value="Genomic_DNA"/>
</dbReference>
<protein>
    <submittedName>
        <fullName evidence="2">Uncharacterized protein</fullName>
    </submittedName>
</protein>
<feature type="region of interest" description="Disordered" evidence="1">
    <location>
        <begin position="86"/>
        <end position="210"/>
    </location>
</feature>
<keyword evidence="3" id="KW-1185">Reference proteome</keyword>
<dbReference type="OrthoDB" id="436544at2759"/>
<evidence type="ECO:0000313" key="3">
    <source>
        <dbReference type="Proteomes" id="UP000601435"/>
    </source>
</evidence>
<feature type="compositionally biased region" description="Acidic residues" evidence="1">
    <location>
        <begin position="172"/>
        <end position="186"/>
    </location>
</feature>
<organism evidence="2 3">
    <name type="scientific">Symbiodinium necroappetens</name>
    <dbReference type="NCBI Taxonomy" id="1628268"/>
    <lineage>
        <taxon>Eukaryota</taxon>
        <taxon>Sar</taxon>
        <taxon>Alveolata</taxon>
        <taxon>Dinophyceae</taxon>
        <taxon>Suessiales</taxon>
        <taxon>Symbiodiniaceae</taxon>
        <taxon>Symbiodinium</taxon>
    </lineage>
</organism>
<name>A0A812T126_9DINO</name>
<feature type="compositionally biased region" description="Basic and acidic residues" evidence="1">
    <location>
        <begin position="187"/>
        <end position="198"/>
    </location>
</feature>
<dbReference type="AlphaFoldDB" id="A0A812T126"/>